<gene>
    <name evidence="6" type="ORF">DCF15_21000</name>
</gene>
<feature type="transmembrane region" description="Helical" evidence="5">
    <location>
        <begin position="84"/>
        <end position="103"/>
    </location>
</feature>
<feature type="transmembrane region" description="Helical" evidence="5">
    <location>
        <begin position="33"/>
        <end position="52"/>
    </location>
</feature>
<evidence type="ECO:0008006" key="8">
    <source>
        <dbReference type="Google" id="ProtNLM"/>
    </source>
</evidence>
<comment type="subcellular location">
    <subcellularLocation>
        <location evidence="1">Membrane</location>
    </subcellularLocation>
</comment>
<evidence type="ECO:0000313" key="6">
    <source>
        <dbReference type="EMBL" id="PZO45977.1"/>
    </source>
</evidence>
<dbReference type="Pfam" id="PF03647">
    <property type="entry name" value="Tmemb_14"/>
    <property type="match status" value="1"/>
</dbReference>
<dbReference type="AlphaFoldDB" id="A0A2W4WS10"/>
<keyword evidence="4 5" id="KW-0472">Membrane</keyword>
<feature type="transmembrane region" description="Helical" evidence="5">
    <location>
        <begin position="58"/>
        <end position="77"/>
    </location>
</feature>
<feature type="transmembrane region" description="Helical" evidence="5">
    <location>
        <begin position="6"/>
        <end position="26"/>
    </location>
</feature>
<protein>
    <recommendedName>
        <fullName evidence="8">Small integral membrane protein</fullName>
    </recommendedName>
</protein>
<name>A0A2W4WS10_9CYAN</name>
<proteinExistence type="predicted"/>
<evidence type="ECO:0000256" key="2">
    <source>
        <dbReference type="ARBA" id="ARBA00022692"/>
    </source>
</evidence>
<dbReference type="Proteomes" id="UP000249794">
    <property type="component" value="Unassembled WGS sequence"/>
</dbReference>
<dbReference type="PANTHER" id="PTHR12668:SF37">
    <property type="entry name" value="PROTEIN FATTY ACID EXPORT 2, CHLOROPLASTIC"/>
    <property type="match status" value="1"/>
</dbReference>
<organism evidence="6 7">
    <name type="scientific">Phormidesmis priestleyi</name>
    <dbReference type="NCBI Taxonomy" id="268141"/>
    <lineage>
        <taxon>Bacteria</taxon>
        <taxon>Bacillati</taxon>
        <taxon>Cyanobacteriota</taxon>
        <taxon>Cyanophyceae</taxon>
        <taxon>Leptolyngbyales</taxon>
        <taxon>Leptolyngbyaceae</taxon>
        <taxon>Phormidesmis</taxon>
    </lineage>
</organism>
<dbReference type="InterPro" id="IPR005349">
    <property type="entry name" value="TMEM14"/>
</dbReference>
<evidence type="ECO:0000256" key="5">
    <source>
        <dbReference type="SAM" id="Phobius"/>
    </source>
</evidence>
<sequence>MHSLPLSVITTLIYGVLAIVGGAIGYRQAGSQVSLLSGFISGILLLIGAYFLWGGALIGPLLSAIVSLVLIVVFTLRWKKSRKLMPAALMIAFGIINLASLWMSSTAV</sequence>
<keyword evidence="2 5" id="KW-0812">Transmembrane</keyword>
<keyword evidence="3 5" id="KW-1133">Transmembrane helix</keyword>
<reference evidence="7" key="1">
    <citation type="submission" date="2018-04" db="EMBL/GenBank/DDBJ databases">
        <authorList>
            <person name="Cornet L."/>
        </authorList>
    </citation>
    <scope>NUCLEOTIDE SEQUENCE [LARGE SCALE GENOMIC DNA]</scope>
</reference>
<comment type="caution">
    <text evidence="6">The sequence shown here is derived from an EMBL/GenBank/DDBJ whole genome shotgun (WGS) entry which is preliminary data.</text>
</comment>
<dbReference type="InterPro" id="IPR044890">
    <property type="entry name" value="TMEM14_sf"/>
</dbReference>
<dbReference type="PANTHER" id="PTHR12668">
    <property type="entry name" value="TRANSMEMBRANE PROTEIN 14, 15"/>
    <property type="match status" value="1"/>
</dbReference>
<dbReference type="Gene3D" id="1.10.10.1740">
    <property type="entry name" value="Transmembrane protein 14-like"/>
    <property type="match status" value="1"/>
</dbReference>
<accession>A0A2W4WS10</accession>
<evidence type="ECO:0000313" key="7">
    <source>
        <dbReference type="Proteomes" id="UP000249794"/>
    </source>
</evidence>
<evidence type="ECO:0000256" key="3">
    <source>
        <dbReference type="ARBA" id="ARBA00022989"/>
    </source>
</evidence>
<dbReference type="GO" id="GO:0015245">
    <property type="term" value="F:fatty acid transmembrane transporter activity"/>
    <property type="evidence" value="ECO:0007669"/>
    <property type="project" value="TreeGrafter"/>
</dbReference>
<dbReference type="EMBL" id="QBMP01000333">
    <property type="protein sequence ID" value="PZO45977.1"/>
    <property type="molecule type" value="Genomic_DNA"/>
</dbReference>
<evidence type="ECO:0000256" key="4">
    <source>
        <dbReference type="ARBA" id="ARBA00023136"/>
    </source>
</evidence>
<evidence type="ECO:0000256" key="1">
    <source>
        <dbReference type="ARBA" id="ARBA00004370"/>
    </source>
</evidence>
<reference evidence="6 7" key="2">
    <citation type="submission" date="2018-06" db="EMBL/GenBank/DDBJ databases">
        <title>Metagenomic assembly of (sub)arctic Cyanobacteria and their associated microbiome from non-axenic cultures.</title>
        <authorList>
            <person name="Baurain D."/>
        </authorList>
    </citation>
    <scope>NUCLEOTIDE SEQUENCE [LARGE SCALE GENOMIC DNA]</scope>
    <source>
        <strain evidence="6">ULC027bin1</strain>
    </source>
</reference>
<dbReference type="GO" id="GO:0016020">
    <property type="term" value="C:membrane"/>
    <property type="evidence" value="ECO:0007669"/>
    <property type="project" value="UniProtKB-SubCell"/>
</dbReference>